<evidence type="ECO:0000256" key="8">
    <source>
        <dbReference type="ARBA" id="ARBA00023136"/>
    </source>
</evidence>
<keyword evidence="11 13" id="KW-0998">Cell outer membrane</keyword>
<dbReference type="Pfam" id="PF03550">
    <property type="entry name" value="LolB"/>
    <property type="match status" value="1"/>
</dbReference>
<dbReference type="HAMAP" id="MF_00233">
    <property type="entry name" value="LolB"/>
    <property type="match status" value="1"/>
</dbReference>
<evidence type="ECO:0000256" key="1">
    <source>
        <dbReference type="ARBA" id="ARBA00004459"/>
    </source>
</evidence>
<keyword evidence="5 13" id="KW-0813">Transport</keyword>
<reference evidence="14" key="1">
    <citation type="submission" date="2021-12" db="EMBL/GenBank/DDBJ databases">
        <authorList>
            <person name="Ulrich A."/>
        </authorList>
    </citation>
    <scope>NUCLEOTIDE SEQUENCE</scope>
    <source>
        <strain evidence="14">A1P009</strain>
    </source>
</reference>
<evidence type="ECO:0000256" key="7">
    <source>
        <dbReference type="ARBA" id="ARBA00022927"/>
    </source>
</evidence>
<dbReference type="InterPro" id="IPR004565">
    <property type="entry name" value="OM_lipoprot_LolB"/>
</dbReference>
<dbReference type="CDD" id="cd16326">
    <property type="entry name" value="LolB"/>
    <property type="match status" value="1"/>
</dbReference>
<evidence type="ECO:0000313" key="15">
    <source>
        <dbReference type="Proteomes" id="UP001430360"/>
    </source>
</evidence>
<keyword evidence="15" id="KW-1185">Reference proteome</keyword>
<evidence type="ECO:0000256" key="5">
    <source>
        <dbReference type="ARBA" id="ARBA00022448"/>
    </source>
</evidence>
<dbReference type="Proteomes" id="UP001430360">
    <property type="component" value="Unassembled WGS sequence"/>
</dbReference>
<comment type="function">
    <text evidence="13">Plays a critical role in the incorporation of lipoproteins in the outer membrane after they are released by the LolA protein.</text>
</comment>
<evidence type="ECO:0000256" key="11">
    <source>
        <dbReference type="ARBA" id="ARBA00023237"/>
    </source>
</evidence>
<evidence type="ECO:0000256" key="6">
    <source>
        <dbReference type="ARBA" id="ARBA00022729"/>
    </source>
</evidence>
<comment type="similarity">
    <text evidence="2 13">Belongs to the LolB family.</text>
</comment>
<dbReference type="Gene3D" id="2.50.20.10">
    <property type="entry name" value="Lipoprotein localisation LolA/LolB/LppX"/>
    <property type="match status" value="1"/>
</dbReference>
<keyword evidence="12 13" id="KW-0449">Lipoprotein</keyword>
<evidence type="ECO:0000256" key="3">
    <source>
        <dbReference type="ARBA" id="ARBA00011245"/>
    </source>
</evidence>
<dbReference type="RefSeq" id="WP_232134445.1">
    <property type="nucleotide sequence ID" value="NZ_CP089507.1"/>
</dbReference>
<keyword evidence="7 13" id="KW-0653">Protein transport</keyword>
<comment type="subcellular location">
    <subcellularLocation>
        <location evidence="1 13">Cell outer membrane</location>
        <topology evidence="1 13">Lipid-anchor</topology>
    </subcellularLocation>
</comment>
<evidence type="ECO:0000256" key="10">
    <source>
        <dbReference type="ARBA" id="ARBA00023186"/>
    </source>
</evidence>
<dbReference type="EMBL" id="JAJQKU010000001">
    <property type="protein sequence ID" value="MCD9095946.1"/>
    <property type="molecule type" value="Genomic_DNA"/>
</dbReference>
<dbReference type="SUPFAM" id="SSF89392">
    <property type="entry name" value="Prokaryotic lipoproteins and lipoprotein localization factors"/>
    <property type="match status" value="1"/>
</dbReference>
<dbReference type="InterPro" id="IPR029046">
    <property type="entry name" value="LolA/LolB/LppX"/>
</dbReference>
<keyword evidence="9 13" id="KW-0564">Palmitate</keyword>
<evidence type="ECO:0000256" key="13">
    <source>
        <dbReference type="HAMAP-Rule" id="MF_00233"/>
    </source>
</evidence>
<keyword evidence="10 13" id="KW-0143">Chaperone</keyword>
<comment type="caution">
    <text evidence="14">The sequence shown here is derived from an EMBL/GenBank/DDBJ whole genome shotgun (WGS) entry which is preliminary data.</text>
</comment>
<evidence type="ECO:0000313" key="14">
    <source>
        <dbReference type="EMBL" id="MCD9095946.1"/>
    </source>
</evidence>
<dbReference type="NCBIfam" id="TIGR00548">
    <property type="entry name" value="lolB"/>
    <property type="match status" value="1"/>
</dbReference>
<protein>
    <recommendedName>
        <fullName evidence="4 13">Outer-membrane lipoprotein LolB</fullName>
    </recommendedName>
</protein>
<keyword evidence="6 13" id="KW-0732">Signal</keyword>
<accession>A0ABS8U8T2</accession>
<name>A0ABS8U8T2_9GAMM</name>
<comment type="subunit">
    <text evidence="3 13">Monomer.</text>
</comment>
<keyword evidence="8 13" id="KW-0472">Membrane</keyword>
<evidence type="ECO:0000256" key="2">
    <source>
        <dbReference type="ARBA" id="ARBA00009696"/>
    </source>
</evidence>
<sequence length="225" mass="23281">MNIRFVFAAVAAFGLAACTSVPVRPPLQTVDLAPAALADAQARLAAREASVRALPQLAFNGRVAMSNGRDGGSGRIEWLQTGGDYRVTLSAPVTRQSWQLQGGPQGARIDGLDGGPREGADVGLLLREATGFEIPVAAMAAWAAGVRADVAVSGPAEVAFDAGGRLAQVQQDGWTIDYLEWQPEPAAGAAPALPTRINAQRGSARVRLVVDSWTLGDATGLSSTP</sequence>
<proteinExistence type="inferred from homology"/>
<gene>
    <name evidence="13 14" type="primary">lolB</name>
    <name evidence="14" type="ORF">LTT95_03185</name>
</gene>
<evidence type="ECO:0000256" key="4">
    <source>
        <dbReference type="ARBA" id="ARBA00016202"/>
    </source>
</evidence>
<evidence type="ECO:0000256" key="12">
    <source>
        <dbReference type="ARBA" id="ARBA00023288"/>
    </source>
</evidence>
<dbReference type="PROSITE" id="PS51257">
    <property type="entry name" value="PROKAR_LIPOPROTEIN"/>
    <property type="match status" value="1"/>
</dbReference>
<evidence type="ECO:0000256" key="9">
    <source>
        <dbReference type="ARBA" id="ARBA00023139"/>
    </source>
</evidence>
<organism evidence="14 15">
    <name type="scientific">Luteimonas fraxinea</name>
    <dbReference type="NCBI Taxonomy" id="2901869"/>
    <lineage>
        <taxon>Bacteria</taxon>
        <taxon>Pseudomonadati</taxon>
        <taxon>Pseudomonadota</taxon>
        <taxon>Gammaproteobacteria</taxon>
        <taxon>Lysobacterales</taxon>
        <taxon>Lysobacteraceae</taxon>
        <taxon>Luteimonas</taxon>
    </lineage>
</organism>
<reference evidence="14" key="2">
    <citation type="journal article" date="2022" name="Syst. Appl. Microbiol.">
        <title>Physiological and genomic characterisation of Luteimonas fraxinea sp. nov., a bacterial species associated with trees tolerant to ash dieback.</title>
        <authorList>
            <person name="Ulrich K."/>
            <person name="Becker R."/>
            <person name="Behrendt U."/>
            <person name="Kube M."/>
            <person name="Schneck V."/>
            <person name="Ulrich A."/>
        </authorList>
    </citation>
    <scope>NUCLEOTIDE SEQUENCE</scope>
    <source>
        <strain evidence="14">A1P009</strain>
    </source>
</reference>